<feature type="transmembrane region" description="Helical" evidence="1">
    <location>
        <begin position="157"/>
        <end position="175"/>
    </location>
</feature>
<dbReference type="AlphaFoldDB" id="A0A8E0WS10"/>
<dbReference type="EMBL" id="JANF02000056">
    <property type="protein sequence ID" value="KER36327.1"/>
    <property type="molecule type" value="Genomic_DNA"/>
</dbReference>
<evidence type="ECO:0000313" key="3">
    <source>
        <dbReference type="Proteomes" id="UP000028135"/>
    </source>
</evidence>
<sequence>MEFSNREIAGLVWLAVFILFAMRKRDVRSSFVGLVKAFFQPLIVVPLAFAAIYITGVVVLLERFQIWTVGNLKTTILWAFSFAFATMLDINRVSGDRTFFGKAVRDAVGITATLTFMVEFYSFSLPVELIAVPSLTLMGMMHVLSGHRPEHAAAGRVLGSLLSLTGLGYIGYSLYQTVANLAAFATLDTLREFGIPIVLTVCFLPFLYLLVLYAVYERVFMGLGWSIKDDRLRRLAKWRAFFTFGPKLRLLERWAQSVARFNPDDRTELLQSFVEIKTMAKREADPPPVPNEDGWSPYAAKTFLRAEGLPTRDYHRSFEDEWFAGSGYLEVGGGIIANNMAYYLNGNENAVTELKLKLNINSPAEPAEAETRFREICHVLLARALGESAAQVAAGKIVALEEFSANIAGKIVTLSKEEWQGGIKGGYSRGLVIGCAGS</sequence>
<evidence type="ECO:0000256" key="1">
    <source>
        <dbReference type="SAM" id="Phobius"/>
    </source>
</evidence>
<feature type="transmembrane region" description="Helical" evidence="1">
    <location>
        <begin position="34"/>
        <end position="55"/>
    </location>
</feature>
<reference evidence="2 3" key="1">
    <citation type="submission" date="2014-05" db="EMBL/GenBank/DDBJ databases">
        <title>Genome Announcement of Sphingobium lucknowense F2.</title>
        <authorList>
            <person name="Lal R."/>
            <person name="Negi V."/>
            <person name="Lata P."/>
            <person name="Sangwan N."/>
            <person name="Gupta S.K."/>
            <person name="Rao D.L.N."/>
            <person name="Das S."/>
        </authorList>
    </citation>
    <scope>NUCLEOTIDE SEQUENCE [LARGE SCALE GENOMIC DNA]</scope>
    <source>
        <strain evidence="2 3">F2</strain>
    </source>
</reference>
<comment type="caution">
    <text evidence="2">The sequence shown here is derived from an EMBL/GenBank/DDBJ whole genome shotgun (WGS) entry which is preliminary data.</text>
</comment>
<organism evidence="2 3">
    <name type="scientific">Sphingobium indicum F2</name>
    <dbReference type="NCBI Taxonomy" id="1450518"/>
    <lineage>
        <taxon>Bacteria</taxon>
        <taxon>Pseudomonadati</taxon>
        <taxon>Pseudomonadota</taxon>
        <taxon>Alphaproteobacteria</taxon>
        <taxon>Sphingomonadales</taxon>
        <taxon>Sphingomonadaceae</taxon>
        <taxon>Sphingobium</taxon>
    </lineage>
</organism>
<gene>
    <name evidence="2" type="ORF">AL00_11305</name>
</gene>
<proteinExistence type="predicted"/>
<dbReference type="RefSeq" id="WP_020817795.1">
    <property type="nucleotide sequence ID" value="NZ_JANF02000056.1"/>
</dbReference>
<evidence type="ECO:0000313" key="2">
    <source>
        <dbReference type="EMBL" id="KER36327.1"/>
    </source>
</evidence>
<keyword evidence="1" id="KW-0472">Membrane</keyword>
<protein>
    <submittedName>
        <fullName evidence="2">Uncharacterized protein</fullName>
    </submittedName>
</protein>
<keyword evidence="1" id="KW-1133">Transmembrane helix</keyword>
<feature type="transmembrane region" description="Helical" evidence="1">
    <location>
        <begin position="6"/>
        <end position="22"/>
    </location>
</feature>
<feature type="transmembrane region" description="Helical" evidence="1">
    <location>
        <begin position="195"/>
        <end position="216"/>
    </location>
</feature>
<dbReference type="Proteomes" id="UP000028135">
    <property type="component" value="Unassembled WGS sequence"/>
</dbReference>
<feature type="transmembrane region" description="Helical" evidence="1">
    <location>
        <begin position="129"/>
        <end position="145"/>
    </location>
</feature>
<keyword evidence="1" id="KW-0812">Transmembrane</keyword>
<accession>A0A8E0WS10</accession>
<name>A0A8E0WS10_9SPHN</name>
<feature type="transmembrane region" description="Helical" evidence="1">
    <location>
        <begin position="75"/>
        <end position="91"/>
    </location>
</feature>